<proteinExistence type="predicted"/>
<protein>
    <recommendedName>
        <fullName evidence="1">Heterokaryon incompatibility domain-containing protein</fullName>
    </recommendedName>
</protein>
<feature type="domain" description="Heterokaryon incompatibility" evidence="1">
    <location>
        <begin position="278"/>
        <end position="384"/>
    </location>
</feature>
<dbReference type="Pfam" id="PF06985">
    <property type="entry name" value="HET"/>
    <property type="match status" value="1"/>
</dbReference>
<evidence type="ECO:0000313" key="3">
    <source>
        <dbReference type="Proteomes" id="UP000800094"/>
    </source>
</evidence>
<dbReference type="PANTHER" id="PTHR24148:SF64">
    <property type="entry name" value="HETEROKARYON INCOMPATIBILITY DOMAIN-CONTAINING PROTEIN"/>
    <property type="match status" value="1"/>
</dbReference>
<dbReference type="AlphaFoldDB" id="A0A6A6IT81"/>
<evidence type="ECO:0000259" key="1">
    <source>
        <dbReference type="Pfam" id="PF06985"/>
    </source>
</evidence>
<evidence type="ECO:0000313" key="2">
    <source>
        <dbReference type="EMBL" id="KAF2252743.1"/>
    </source>
</evidence>
<organism evidence="2 3">
    <name type="scientific">Trematosphaeria pertusa</name>
    <dbReference type="NCBI Taxonomy" id="390896"/>
    <lineage>
        <taxon>Eukaryota</taxon>
        <taxon>Fungi</taxon>
        <taxon>Dikarya</taxon>
        <taxon>Ascomycota</taxon>
        <taxon>Pezizomycotina</taxon>
        <taxon>Dothideomycetes</taxon>
        <taxon>Pleosporomycetidae</taxon>
        <taxon>Pleosporales</taxon>
        <taxon>Massarineae</taxon>
        <taxon>Trematosphaeriaceae</taxon>
        <taxon>Trematosphaeria</taxon>
    </lineage>
</organism>
<accession>A0A6A6IT81</accession>
<name>A0A6A6IT81_9PLEO</name>
<reference evidence="2" key="1">
    <citation type="journal article" date="2020" name="Stud. Mycol.">
        <title>101 Dothideomycetes genomes: a test case for predicting lifestyles and emergence of pathogens.</title>
        <authorList>
            <person name="Haridas S."/>
            <person name="Albert R."/>
            <person name="Binder M."/>
            <person name="Bloem J."/>
            <person name="Labutti K."/>
            <person name="Salamov A."/>
            <person name="Andreopoulos B."/>
            <person name="Baker S."/>
            <person name="Barry K."/>
            <person name="Bills G."/>
            <person name="Bluhm B."/>
            <person name="Cannon C."/>
            <person name="Castanera R."/>
            <person name="Culley D."/>
            <person name="Daum C."/>
            <person name="Ezra D."/>
            <person name="Gonzalez J."/>
            <person name="Henrissat B."/>
            <person name="Kuo A."/>
            <person name="Liang C."/>
            <person name="Lipzen A."/>
            <person name="Lutzoni F."/>
            <person name="Magnuson J."/>
            <person name="Mondo S."/>
            <person name="Nolan M."/>
            <person name="Ohm R."/>
            <person name="Pangilinan J."/>
            <person name="Park H.-J."/>
            <person name="Ramirez L."/>
            <person name="Alfaro M."/>
            <person name="Sun H."/>
            <person name="Tritt A."/>
            <person name="Yoshinaga Y."/>
            <person name="Zwiers L.-H."/>
            <person name="Turgeon B."/>
            <person name="Goodwin S."/>
            <person name="Spatafora J."/>
            <person name="Crous P."/>
            <person name="Grigoriev I."/>
        </authorList>
    </citation>
    <scope>NUCLEOTIDE SEQUENCE</scope>
    <source>
        <strain evidence="2">CBS 122368</strain>
    </source>
</reference>
<dbReference type="Proteomes" id="UP000800094">
    <property type="component" value="Unassembled WGS sequence"/>
</dbReference>
<dbReference type="PANTHER" id="PTHR24148">
    <property type="entry name" value="ANKYRIN REPEAT DOMAIN-CONTAINING PROTEIN 39 HOMOLOG-RELATED"/>
    <property type="match status" value="1"/>
</dbReference>
<dbReference type="RefSeq" id="XP_033687747.1">
    <property type="nucleotide sequence ID" value="XM_033835223.1"/>
</dbReference>
<dbReference type="InterPro" id="IPR010730">
    <property type="entry name" value="HET"/>
</dbReference>
<gene>
    <name evidence="2" type="ORF">BU26DRAFT_600999</name>
</gene>
<sequence length="805" mass="91558">MDTFGPKPPTDAALGNMVEYFLGPVDPSSLSLHSFALANWYRCNHCMADSAFRAELSSMLSDTQQRSYNLLFEWWTAAYQEPRSALYAILEIVSESQDLEVVIDEDEWSWTDLLRFLQLREWPKDDACKPRKVVPNSADYNDVMMELYEEEFYRTRFSADARLRRLRKNAAVAAYVQRAAFFCYHSLHQECLLPQAHVESPTMGVSPGDMATKATDHTGDQTQAMSTSLTIGPAVESCAWLDWEIRATTNKLDLPYYLWDTMESRTVKSSELVHVVPYTAISHTWGRWAEYEKPKVRVPGIPWSIYRNTQFDVASIPEMLSRVPTSDPTDARGGARYVWFDLACIPQDDQDPIKSREIARQAKIFRCAAHAVAWFHDVDNFSTLQSILQWMLLQLFLVPVMGDSASKATLVTERFESLRSGPSNLLTPRQGPFRFQGNLGVPNGWFTSLWTLQELCLRPDMWMCSSDFAPFSIQKSTAMPLNGLIAIYRAFTAQILSSLDPLWRDLDREKQHHVALWEFDHWSQETGMDLLLDMRRADVLALGDRRECTSRRAEAIMSVLGVTEWYRSGLADVGERDMVLDKYPLEFVRELQRSMSGEMFSALSKFPAVDMRNLSETVHEPDPTDIHLATERVGPSKIGTLLPFHRTAVEYIPVRSWASPGYEAFESHSAVQHWRVNTSGTIYVPSACILATSDTSVFAPEQTIQVRFFGFFMSMASALIPVSDGRGYIDLQKWIKTRPYLAFAVVIMFRRKADECDYHRVDQVMGALIGGPDSGSLRKIGNFVSDPIDQEVFLPAVTPVEWAVH</sequence>
<keyword evidence="3" id="KW-1185">Reference proteome</keyword>
<dbReference type="EMBL" id="ML987191">
    <property type="protein sequence ID" value="KAF2252743.1"/>
    <property type="molecule type" value="Genomic_DNA"/>
</dbReference>
<dbReference type="InterPro" id="IPR052895">
    <property type="entry name" value="HetReg/Transcr_Mod"/>
</dbReference>
<dbReference type="OrthoDB" id="2157530at2759"/>
<dbReference type="GeneID" id="54588553"/>